<evidence type="ECO:0000313" key="13">
    <source>
        <dbReference type="Proteomes" id="UP000605148"/>
    </source>
</evidence>
<comment type="similarity">
    <text evidence="3 10">Belongs to the FliL family.</text>
</comment>
<keyword evidence="12" id="KW-0282">Flagellum</keyword>
<dbReference type="InterPro" id="IPR005503">
    <property type="entry name" value="FliL"/>
</dbReference>
<evidence type="ECO:0000256" key="3">
    <source>
        <dbReference type="ARBA" id="ARBA00008281"/>
    </source>
</evidence>
<dbReference type="Pfam" id="PF03748">
    <property type="entry name" value="FliL"/>
    <property type="match status" value="1"/>
</dbReference>
<comment type="subcellular location">
    <subcellularLocation>
        <location evidence="10">Cell inner membrane</location>
    </subcellularLocation>
    <subcellularLocation>
        <location evidence="2">Cell membrane</location>
        <topology evidence="2">Single-pass membrane protein</topology>
    </subcellularLocation>
</comment>
<feature type="transmembrane region" description="Helical" evidence="10">
    <location>
        <begin position="32"/>
        <end position="52"/>
    </location>
</feature>
<dbReference type="GO" id="GO:0071973">
    <property type="term" value="P:bacterial-type flagellum-dependent cell motility"/>
    <property type="evidence" value="ECO:0007669"/>
    <property type="project" value="InterPro"/>
</dbReference>
<keyword evidence="10" id="KW-0997">Cell inner membrane</keyword>
<dbReference type="EMBL" id="BMFA01000013">
    <property type="protein sequence ID" value="GGB60100.1"/>
    <property type="molecule type" value="Genomic_DNA"/>
</dbReference>
<dbReference type="GO" id="GO:0005886">
    <property type="term" value="C:plasma membrane"/>
    <property type="evidence" value="ECO:0007669"/>
    <property type="project" value="UniProtKB-SubCell"/>
</dbReference>
<dbReference type="AlphaFoldDB" id="A0A916TMW3"/>
<protein>
    <recommendedName>
        <fullName evidence="10">Flagellar protein FliL</fullName>
    </recommendedName>
</protein>
<dbReference type="RefSeq" id="WP_208998542.1">
    <property type="nucleotide sequence ID" value="NZ_BMFA01000013.1"/>
</dbReference>
<evidence type="ECO:0000256" key="7">
    <source>
        <dbReference type="ARBA" id="ARBA00022779"/>
    </source>
</evidence>
<comment type="function">
    <text evidence="1 10">Controls the rotational direction of flagella during chemotaxis.</text>
</comment>
<gene>
    <name evidence="12" type="primary">fliL</name>
    <name evidence="12" type="ORF">GCM10011316_35160</name>
</gene>
<dbReference type="GO" id="GO:0009425">
    <property type="term" value="C:bacterial-type flagellum basal body"/>
    <property type="evidence" value="ECO:0007669"/>
    <property type="project" value="InterPro"/>
</dbReference>
<evidence type="ECO:0000256" key="8">
    <source>
        <dbReference type="ARBA" id="ARBA00022989"/>
    </source>
</evidence>
<dbReference type="Proteomes" id="UP000605148">
    <property type="component" value="Unassembled WGS sequence"/>
</dbReference>
<keyword evidence="12" id="KW-0969">Cilium</keyword>
<accession>A0A916TMW3</accession>
<keyword evidence="7 10" id="KW-0283">Flagellar rotation</keyword>
<evidence type="ECO:0000256" key="10">
    <source>
        <dbReference type="RuleBase" id="RU364125"/>
    </source>
</evidence>
<organism evidence="12 13">
    <name type="scientific">Roseibium aquae</name>
    <dbReference type="NCBI Taxonomy" id="1323746"/>
    <lineage>
        <taxon>Bacteria</taxon>
        <taxon>Pseudomonadati</taxon>
        <taxon>Pseudomonadota</taxon>
        <taxon>Alphaproteobacteria</taxon>
        <taxon>Hyphomicrobiales</taxon>
        <taxon>Stappiaceae</taxon>
        <taxon>Roseibium</taxon>
    </lineage>
</organism>
<keyword evidence="6 10" id="KW-0812">Transmembrane</keyword>
<keyword evidence="8 10" id="KW-1133">Transmembrane helix</keyword>
<reference evidence="12" key="1">
    <citation type="journal article" date="2014" name="Int. J. Syst. Evol. Microbiol.">
        <title>Complete genome sequence of Corynebacterium casei LMG S-19264T (=DSM 44701T), isolated from a smear-ripened cheese.</title>
        <authorList>
            <consortium name="US DOE Joint Genome Institute (JGI-PGF)"/>
            <person name="Walter F."/>
            <person name="Albersmeier A."/>
            <person name="Kalinowski J."/>
            <person name="Ruckert C."/>
        </authorList>
    </citation>
    <scope>NUCLEOTIDE SEQUENCE</scope>
    <source>
        <strain evidence="12">CGMCC 1.12426</strain>
    </source>
</reference>
<reference evidence="12" key="2">
    <citation type="submission" date="2020-09" db="EMBL/GenBank/DDBJ databases">
        <authorList>
            <person name="Sun Q."/>
            <person name="Zhou Y."/>
        </authorList>
    </citation>
    <scope>NUCLEOTIDE SEQUENCE</scope>
    <source>
        <strain evidence="12">CGMCC 1.12426</strain>
    </source>
</reference>
<evidence type="ECO:0000256" key="2">
    <source>
        <dbReference type="ARBA" id="ARBA00004162"/>
    </source>
</evidence>
<evidence type="ECO:0000256" key="9">
    <source>
        <dbReference type="ARBA" id="ARBA00023136"/>
    </source>
</evidence>
<evidence type="ECO:0000256" key="11">
    <source>
        <dbReference type="SAM" id="MobiDB-lite"/>
    </source>
</evidence>
<keyword evidence="5 10" id="KW-0145">Chemotaxis</keyword>
<feature type="compositionally biased region" description="Polar residues" evidence="11">
    <location>
        <begin position="1"/>
        <end position="10"/>
    </location>
</feature>
<keyword evidence="12" id="KW-0966">Cell projection</keyword>
<evidence type="ECO:0000256" key="6">
    <source>
        <dbReference type="ARBA" id="ARBA00022692"/>
    </source>
</evidence>
<name>A0A916TMW3_9HYPH</name>
<evidence type="ECO:0000256" key="5">
    <source>
        <dbReference type="ARBA" id="ARBA00022500"/>
    </source>
</evidence>
<keyword evidence="4" id="KW-1003">Cell membrane</keyword>
<feature type="region of interest" description="Disordered" evidence="11">
    <location>
        <begin position="1"/>
        <end position="22"/>
    </location>
</feature>
<proteinExistence type="inferred from homology"/>
<dbReference type="GO" id="GO:0006935">
    <property type="term" value="P:chemotaxis"/>
    <property type="evidence" value="ECO:0007669"/>
    <property type="project" value="UniProtKB-KW"/>
</dbReference>
<evidence type="ECO:0000256" key="4">
    <source>
        <dbReference type="ARBA" id="ARBA00022475"/>
    </source>
</evidence>
<sequence>MANIIQSPASGTGLTGRRRMRTEGDNSEITSAFWLSFTLMTLISIGAGVLLATQVADHTRTRVLAEVEAQREQFPEGASYPENARFKKLDPIVTNLSAPADAFVRIQASVVFSEAVEPTQMDVLSSRIEEDIIAFLRTLTITHLEGGVALQHLREDLNERARIRSEGHVEELILESMVIQ</sequence>
<evidence type="ECO:0000256" key="1">
    <source>
        <dbReference type="ARBA" id="ARBA00002254"/>
    </source>
</evidence>
<evidence type="ECO:0000313" key="12">
    <source>
        <dbReference type="EMBL" id="GGB60100.1"/>
    </source>
</evidence>
<comment type="caution">
    <text evidence="12">The sequence shown here is derived from an EMBL/GenBank/DDBJ whole genome shotgun (WGS) entry which is preliminary data.</text>
</comment>
<keyword evidence="9 10" id="KW-0472">Membrane</keyword>
<keyword evidence="13" id="KW-1185">Reference proteome</keyword>